<keyword evidence="5" id="KW-1185">Reference proteome</keyword>
<dbReference type="GO" id="GO:0016020">
    <property type="term" value="C:membrane"/>
    <property type="evidence" value="ECO:0007669"/>
    <property type="project" value="InterPro"/>
</dbReference>
<feature type="transmembrane region" description="Helical" evidence="3">
    <location>
        <begin position="306"/>
        <end position="325"/>
    </location>
</feature>
<dbReference type="EMBL" id="RBZM01000005">
    <property type="protein sequence ID" value="RKP54203.1"/>
    <property type="molecule type" value="Genomic_DNA"/>
</dbReference>
<accession>A0A494XUA1</accession>
<reference evidence="4 5" key="1">
    <citation type="submission" date="2018-10" db="EMBL/GenBank/DDBJ databases">
        <title>Cohnella sp. M2MS4P-1, whole genome shotgun sequence.</title>
        <authorList>
            <person name="Tuo L."/>
        </authorList>
    </citation>
    <scope>NUCLEOTIDE SEQUENCE [LARGE SCALE GENOMIC DNA]</scope>
    <source>
        <strain evidence="4 5">M2MS4P-1</strain>
    </source>
</reference>
<evidence type="ECO:0000256" key="1">
    <source>
        <dbReference type="ARBA" id="ARBA00005278"/>
    </source>
</evidence>
<dbReference type="Proteomes" id="UP000282076">
    <property type="component" value="Unassembled WGS sequence"/>
</dbReference>
<feature type="transmembrane region" description="Helical" evidence="3">
    <location>
        <begin position="264"/>
        <end position="286"/>
    </location>
</feature>
<keyword evidence="3" id="KW-1133">Transmembrane helix</keyword>
<feature type="transmembrane region" description="Helical" evidence="3">
    <location>
        <begin position="354"/>
        <end position="375"/>
    </location>
</feature>
<sequence length="443" mass="50567">MLEQIKQLFDESTDLFTETLDNGYWPMEIAYFPAMCDERIKDGILIPYSYRFDPDEFRRMLHSNPKYERADNPDEWPNLLLKGYALIKLEETCYSFKSDRTLYTQPDETQLESSLQGPQSAFTEDLELNAYLLRKRYNVPTLSVEPYEKGSLSRTAIFVVYDRKLVNPSVLELLRKRLDKVNIELLQSTGQLIKELTDKNHLFFPTLLQSERPDKVAVMLSRGKVAVLINGSRFALLLPVRLFDFMHAMDDDYESFWISRFLIVMRYVAVLLTIVLPAAYIGIVSYNPEIFRIQLAFTIDGSRAGVPYPSFIEVFIMLFMIEALIEASIRLPKSVGSAATTVGGLILGQAAQQAGLVSSIMIIVTSVVAISNYVIPNHTFSQAIRLMKYWFILISMIYGVSGIAVLFFALIVYLCHLRSFGEPYLAFYGGQNDQKPQSAQRKS</sequence>
<comment type="caution">
    <text evidence="4">The sequence shown here is derived from an EMBL/GenBank/DDBJ whole genome shotgun (WGS) entry which is preliminary data.</text>
</comment>
<name>A0A494XUA1_9BACL</name>
<dbReference type="PANTHER" id="PTHR22550">
    <property type="entry name" value="SPORE GERMINATION PROTEIN"/>
    <property type="match status" value="1"/>
</dbReference>
<dbReference type="Pfam" id="PF03323">
    <property type="entry name" value="GerA"/>
    <property type="match status" value="1"/>
</dbReference>
<dbReference type="PANTHER" id="PTHR22550:SF5">
    <property type="entry name" value="LEUCINE ZIPPER PROTEIN 4"/>
    <property type="match status" value="1"/>
</dbReference>
<dbReference type="InterPro" id="IPR004995">
    <property type="entry name" value="Spore_Ger"/>
</dbReference>
<dbReference type="RefSeq" id="WP_120977309.1">
    <property type="nucleotide sequence ID" value="NZ_RBZM01000005.1"/>
</dbReference>
<dbReference type="InterPro" id="IPR050768">
    <property type="entry name" value="UPF0353/GerABKA_families"/>
</dbReference>
<evidence type="ECO:0000256" key="2">
    <source>
        <dbReference type="ARBA" id="ARBA00023136"/>
    </source>
</evidence>
<evidence type="ECO:0000256" key="3">
    <source>
        <dbReference type="SAM" id="Phobius"/>
    </source>
</evidence>
<feature type="transmembrane region" description="Helical" evidence="3">
    <location>
        <begin position="387"/>
        <end position="415"/>
    </location>
</feature>
<organism evidence="4 5">
    <name type="scientific">Cohnella endophytica</name>
    <dbReference type="NCBI Taxonomy" id="2419778"/>
    <lineage>
        <taxon>Bacteria</taxon>
        <taxon>Bacillati</taxon>
        <taxon>Bacillota</taxon>
        <taxon>Bacilli</taxon>
        <taxon>Bacillales</taxon>
        <taxon>Paenibacillaceae</taxon>
        <taxon>Cohnella</taxon>
    </lineage>
</organism>
<gene>
    <name evidence="4" type="ORF">D7Z26_12590</name>
</gene>
<evidence type="ECO:0000313" key="5">
    <source>
        <dbReference type="Proteomes" id="UP000282076"/>
    </source>
</evidence>
<keyword evidence="2 3" id="KW-0472">Membrane</keyword>
<dbReference type="AlphaFoldDB" id="A0A494XUA1"/>
<dbReference type="GO" id="GO:0009847">
    <property type="term" value="P:spore germination"/>
    <property type="evidence" value="ECO:0007669"/>
    <property type="project" value="InterPro"/>
</dbReference>
<protein>
    <submittedName>
        <fullName evidence="4">Spore germination protein</fullName>
    </submittedName>
</protein>
<dbReference type="PIRSF" id="PIRSF005690">
    <property type="entry name" value="GerBA"/>
    <property type="match status" value="1"/>
</dbReference>
<dbReference type="OrthoDB" id="1726708at2"/>
<keyword evidence="3" id="KW-0812">Transmembrane</keyword>
<comment type="similarity">
    <text evidence="1">Belongs to the GerABKA family.</text>
</comment>
<proteinExistence type="inferred from homology"/>
<evidence type="ECO:0000313" key="4">
    <source>
        <dbReference type="EMBL" id="RKP54203.1"/>
    </source>
</evidence>